<evidence type="ECO:0000256" key="3">
    <source>
        <dbReference type="ARBA" id="ARBA00022475"/>
    </source>
</evidence>
<dbReference type="GO" id="GO:0005886">
    <property type="term" value="C:plasma membrane"/>
    <property type="evidence" value="ECO:0007669"/>
    <property type="project" value="UniProtKB-SubCell"/>
</dbReference>
<reference evidence="16 17" key="1">
    <citation type="submission" date="2024-01" db="EMBL/GenBank/DDBJ databases">
        <title>The genome of the rayed Mediterranean limpet Patella caerulea (Linnaeus, 1758).</title>
        <authorList>
            <person name="Anh-Thu Weber A."/>
            <person name="Halstead-Nussloch G."/>
        </authorList>
    </citation>
    <scope>NUCLEOTIDE SEQUENCE [LARGE SCALE GENOMIC DNA]</scope>
    <source>
        <strain evidence="16">AATW-2023a</strain>
        <tissue evidence="16">Whole specimen</tissue>
    </source>
</reference>
<evidence type="ECO:0000256" key="1">
    <source>
        <dbReference type="ARBA" id="ARBA00004651"/>
    </source>
</evidence>
<keyword evidence="3" id="KW-1003">Cell membrane</keyword>
<keyword evidence="17" id="KW-1185">Reference proteome</keyword>
<keyword evidence="13" id="KW-0732">Signal</keyword>
<keyword evidence="2" id="KW-0813">Transport</keyword>
<keyword evidence="8" id="KW-0675">Receptor</keyword>
<feature type="transmembrane region" description="Helical" evidence="12">
    <location>
        <begin position="404"/>
        <end position="420"/>
    </location>
</feature>
<evidence type="ECO:0000256" key="10">
    <source>
        <dbReference type="ARBA" id="ARBA00023286"/>
    </source>
</evidence>
<dbReference type="SMART" id="SM00918">
    <property type="entry name" value="Lig_chan-Glu_bd"/>
    <property type="match status" value="1"/>
</dbReference>
<dbReference type="InterPro" id="IPR019594">
    <property type="entry name" value="Glu/Gly-bd"/>
</dbReference>
<evidence type="ECO:0000256" key="4">
    <source>
        <dbReference type="ARBA" id="ARBA00022692"/>
    </source>
</evidence>
<keyword evidence="6" id="KW-0406">Ion transport</keyword>
<dbReference type="AlphaFoldDB" id="A0AAN8Q0N8"/>
<evidence type="ECO:0000256" key="11">
    <source>
        <dbReference type="ARBA" id="ARBA00023303"/>
    </source>
</evidence>
<keyword evidence="9" id="KW-0325">Glycoprotein</keyword>
<evidence type="ECO:0000256" key="9">
    <source>
        <dbReference type="ARBA" id="ARBA00023180"/>
    </source>
</evidence>
<feature type="domain" description="Ionotropic glutamate receptor L-glutamate and glycine-binding" evidence="15">
    <location>
        <begin position="248"/>
        <end position="308"/>
    </location>
</feature>
<dbReference type="Pfam" id="PF00060">
    <property type="entry name" value="Lig_chan"/>
    <property type="match status" value="1"/>
</dbReference>
<dbReference type="SMART" id="SM00079">
    <property type="entry name" value="PBPe"/>
    <property type="match status" value="1"/>
</dbReference>
<keyword evidence="10" id="KW-1071">Ligand-gated ion channel</keyword>
<dbReference type="GO" id="GO:0015276">
    <property type="term" value="F:ligand-gated monoatomic ion channel activity"/>
    <property type="evidence" value="ECO:0007669"/>
    <property type="project" value="InterPro"/>
</dbReference>
<dbReference type="PANTHER" id="PTHR42643">
    <property type="entry name" value="IONOTROPIC RECEPTOR 20A-RELATED"/>
    <property type="match status" value="1"/>
</dbReference>
<evidence type="ECO:0000256" key="13">
    <source>
        <dbReference type="SAM" id="SignalP"/>
    </source>
</evidence>
<evidence type="ECO:0000256" key="7">
    <source>
        <dbReference type="ARBA" id="ARBA00023136"/>
    </source>
</evidence>
<evidence type="ECO:0000256" key="12">
    <source>
        <dbReference type="SAM" id="Phobius"/>
    </source>
</evidence>
<dbReference type="InterPro" id="IPR001320">
    <property type="entry name" value="Iontro_rcpt_C"/>
</dbReference>
<evidence type="ECO:0000259" key="15">
    <source>
        <dbReference type="SMART" id="SM00918"/>
    </source>
</evidence>
<dbReference type="PANTHER" id="PTHR42643:SF24">
    <property type="entry name" value="IONOTROPIC RECEPTOR 60A"/>
    <property type="match status" value="1"/>
</dbReference>
<evidence type="ECO:0000256" key="6">
    <source>
        <dbReference type="ARBA" id="ARBA00023065"/>
    </source>
</evidence>
<evidence type="ECO:0000256" key="5">
    <source>
        <dbReference type="ARBA" id="ARBA00022989"/>
    </source>
</evidence>
<evidence type="ECO:0000259" key="14">
    <source>
        <dbReference type="SMART" id="SM00079"/>
    </source>
</evidence>
<feature type="transmembrane region" description="Helical" evidence="12">
    <location>
        <begin position="551"/>
        <end position="570"/>
    </location>
</feature>
<dbReference type="GO" id="GO:0050906">
    <property type="term" value="P:detection of stimulus involved in sensory perception"/>
    <property type="evidence" value="ECO:0007669"/>
    <property type="project" value="UniProtKB-ARBA"/>
</dbReference>
<dbReference type="Proteomes" id="UP001347796">
    <property type="component" value="Unassembled WGS sequence"/>
</dbReference>
<name>A0AAN8Q0N8_PATCE</name>
<proteinExistence type="predicted"/>
<feature type="transmembrane region" description="Helical" evidence="12">
    <location>
        <begin position="363"/>
        <end position="383"/>
    </location>
</feature>
<gene>
    <name evidence="16" type="ORF">SNE40_003234</name>
</gene>
<evidence type="ECO:0000313" key="16">
    <source>
        <dbReference type="EMBL" id="KAK6191584.1"/>
    </source>
</evidence>
<feature type="chain" id="PRO_5042960651" evidence="13">
    <location>
        <begin position="20"/>
        <end position="656"/>
    </location>
</feature>
<evidence type="ECO:0000256" key="8">
    <source>
        <dbReference type="ARBA" id="ARBA00023170"/>
    </source>
</evidence>
<feature type="transmembrane region" description="Helical" evidence="12">
    <location>
        <begin position="432"/>
        <end position="454"/>
    </location>
</feature>
<comment type="subcellular location">
    <subcellularLocation>
        <location evidence="1">Cell membrane</location>
        <topology evidence="1">Multi-pass membrane protein</topology>
    </subcellularLocation>
</comment>
<feature type="transmembrane region" description="Helical" evidence="12">
    <location>
        <begin position="623"/>
        <end position="643"/>
    </location>
</feature>
<protein>
    <submittedName>
        <fullName evidence="16">Uncharacterized protein</fullName>
    </submittedName>
</protein>
<evidence type="ECO:0000256" key="2">
    <source>
        <dbReference type="ARBA" id="ARBA00022448"/>
    </source>
</evidence>
<dbReference type="Gene3D" id="3.40.190.10">
    <property type="entry name" value="Periplasmic binding protein-like II"/>
    <property type="match status" value="1"/>
</dbReference>
<keyword evidence="4 12" id="KW-0812">Transmembrane</keyword>
<dbReference type="Gene3D" id="1.10.287.70">
    <property type="match status" value="1"/>
</dbReference>
<keyword evidence="5 12" id="KW-1133">Transmembrane helix</keyword>
<sequence length="656" mass="75036">MTGRCFVLVTLLTFVIASALSGNRQMTENGIRRNYGGLDKHQALVYNRNCSIRVMVAISNLIQTMQWRGINIIYEETDEELVSTILNHIDMKHNDLQISVYDVTNMDLVRMQTILSTAYKNTKISVAFITILRNKTIDMLNIANGFDSHSNKTTNYRTNSYWILWSDIITTKHLYVGSMNFTLKNVIMLQCHADDLYFSSIEQRVQILEHPTNLNLEVFSKFNPGDLYPNSKYKLNGRHLFLGVLESPMLKIKANKDGTLTYGSFLFDLTEILASALNFTYTFVHPEKSVYGQKTDGEWDGLVGLLVNQEIDVIMADLTITEDRASVIDYIYPPFTRERIGILYKRGVKLESSWFKIFRPLHLYVYLCTIASVVFVGNLLLITDIDHSSSRIGKSMWTEINFRRISYIMITLLGFVSVRGDGIWPKQVSSRILIMFFWMFCLVLTGVYVGNLTAKLTDTSEKLPFSSLEELVKLSDWKWGIDGNSLYREVLMESSSNVFMKFWEKVVEFNKTDPIVLHSSKSVHIEKILSSDKYAIVVPYSQYIVYNRNDCALDAVGGVGLTGMSLAIATTKGSYLKPDLEKAMWNLYDYGFFKNSELLHTKDNRPEFCKQSETIRPLLLDDMLGSILIVSVGLGLAFVVLIVEIRKKHDQIVPQW</sequence>
<comment type="caution">
    <text evidence="16">The sequence shown here is derived from an EMBL/GenBank/DDBJ whole genome shotgun (WGS) entry which is preliminary data.</text>
</comment>
<feature type="signal peptide" evidence="13">
    <location>
        <begin position="1"/>
        <end position="19"/>
    </location>
</feature>
<keyword evidence="11" id="KW-0407">Ion channel</keyword>
<feature type="domain" description="Ionotropic glutamate receptor C-terminal" evidence="14">
    <location>
        <begin position="239"/>
        <end position="595"/>
    </location>
</feature>
<dbReference type="EMBL" id="JAZGQO010000002">
    <property type="protein sequence ID" value="KAK6191584.1"/>
    <property type="molecule type" value="Genomic_DNA"/>
</dbReference>
<accession>A0AAN8Q0N8</accession>
<dbReference type="SUPFAM" id="SSF53850">
    <property type="entry name" value="Periplasmic binding protein-like II"/>
    <property type="match status" value="1"/>
</dbReference>
<dbReference type="Pfam" id="PF10613">
    <property type="entry name" value="Lig_chan-Glu_bd"/>
    <property type="match status" value="1"/>
</dbReference>
<dbReference type="InterPro" id="IPR052192">
    <property type="entry name" value="Insect_Ionotropic_Sensory_Rcpt"/>
</dbReference>
<keyword evidence="7 12" id="KW-0472">Membrane</keyword>
<evidence type="ECO:0000313" key="17">
    <source>
        <dbReference type="Proteomes" id="UP001347796"/>
    </source>
</evidence>
<organism evidence="16 17">
    <name type="scientific">Patella caerulea</name>
    <name type="common">Rayed Mediterranean limpet</name>
    <dbReference type="NCBI Taxonomy" id="87958"/>
    <lineage>
        <taxon>Eukaryota</taxon>
        <taxon>Metazoa</taxon>
        <taxon>Spiralia</taxon>
        <taxon>Lophotrochozoa</taxon>
        <taxon>Mollusca</taxon>
        <taxon>Gastropoda</taxon>
        <taxon>Patellogastropoda</taxon>
        <taxon>Patelloidea</taxon>
        <taxon>Patellidae</taxon>
        <taxon>Patella</taxon>
    </lineage>
</organism>